<name>A0A8S1F812_9PELO</name>
<keyword evidence="2 4" id="KW-0863">Zinc-finger</keyword>
<dbReference type="GO" id="GO:0005080">
    <property type="term" value="F:protein kinase C binding"/>
    <property type="evidence" value="ECO:0007669"/>
    <property type="project" value="TreeGrafter"/>
</dbReference>
<dbReference type="GO" id="GO:0035973">
    <property type="term" value="P:aggrephagy"/>
    <property type="evidence" value="ECO:0007669"/>
    <property type="project" value="TreeGrafter"/>
</dbReference>
<dbReference type="GO" id="GO:0008270">
    <property type="term" value="F:zinc ion binding"/>
    <property type="evidence" value="ECO:0007669"/>
    <property type="project" value="UniProtKB-KW"/>
</dbReference>
<dbReference type="PANTHER" id="PTHR15090">
    <property type="entry name" value="SEQUESTOSOME 1-RELATED"/>
    <property type="match status" value="1"/>
</dbReference>
<dbReference type="SUPFAM" id="SSF57850">
    <property type="entry name" value="RING/U-box"/>
    <property type="match status" value="1"/>
</dbReference>
<dbReference type="InterPro" id="IPR000433">
    <property type="entry name" value="Znf_ZZ"/>
</dbReference>
<dbReference type="PROSITE" id="PS50135">
    <property type="entry name" value="ZF_ZZ_2"/>
    <property type="match status" value="1"/>
</dbReference>
<evidence type="ECO:0000256" key="1">
    <source>
        <dbReference type="ARBA" id="ARBA00022723"/>
    </source>
</evidence>
<organism evidence="6 7">
    <name type="scientific">Caenorhabditis bovis</name>
    <dbReference type="NCBI Taxonomy" id="2654633"/>
    <lineage>
        <taxon>Eukaryota</taxon>
        <taxon>Metazoa</taxon>
        <taxon>Ecdysozoa</taxon>
        <taxon>Nematoda</taxon>
        <taxon>Chromadorea</taxon>
        <taxon>Rhabditida</taxon>
        <taxon>Rhabditina</taxon>
        <taxon>Rhabditomorpha</taxon>
        <taxon>Rhabditoidea</taxon>
        <taxon>Rhabditidae</taxon>
        <taxon>Peloderinae</taxon>
        <taxon>Caenorhabditis</taxon>
    </lineage>
</organism>
<keyword evidence="1" id="KW-0479">Metal-binding</keyword>
<evidence type="ECO:0000313" key="6">
    <source>
        <dbReference type="EMBL" id="CAB3409962.1"/>
    </source>
</evidence>
<dbReference type="CDD" id="cd02340">
    <property type="entry name" value="ZZ_NBR1_like"/>
    <property type="match status" value="1"/>
</dbReference>
<evidence type="ECO:0000256" key="3">
    <source>
        <dbReference type="ARBA" id="ARBA00022833"/>
    </source>
</evidence>
<evidence type="ECO:0000256" key="4">
    <source>
        <dbReference type="PROSITE-ProRule" id="PRU00228"/>
    </source>
</evidence>
<dbReference type="GO" id="GO:0044753">
    <property type="term" value="C:amphisome"/>
    <property type="evidence" value="ECO:0007669"/>
    <property type="project" value="TreeGrafter"/>
</dbReference>
<dbReference type="GO" id="GO:0016235">
    <property type="term" value="C:aggresome"/>
    <property type="evidence" value="ECO:0007669"/>
    <property type="project" value="TreeGrafter"/>
</dbReference>
<comment type="caution">
    <text evidence="6">The sequence shown here is derived from an EMBL/GenBank/DDBJ whole genome shotgun (WGS) entry which is preliminary data.</text>
</comment>
<dbReference type="Proteomes" id="UP000494206">
    <property type="component" value="Unassembled WGS sequence"/>
</dbReference>
<evidence type="ECO:0000256" key="2">
    <source>
        <dbReference type="ARBA" id="ARBA00022771"/>
    </source>
</evidence>
<dbReference type="Gene3D" id="3.30.60.90">
    <property type="match status" value="1"/>
</dbReference>
<evidence type="ECO:0000259" key="5">
    <source>
        <dbReference type="PROSITE" id="PS50135"/>
    </source>
</evidence>
<dbReference type="GO" id="GO:0000423">
    <property type="term" value="P:mitophagy"/>
    <property type="evidence" value="ECO:0007669"/>
    <property type="project" value="TreeGrafter"/>
</dbReference>
<sequence>MFYNRNQPNTFRVEVVFSKSEFPYGLASLEVSELDCVDKLRACAKKLFSYDDFSLFIIISRGIYEELVDGSRFVNFYLKPRATFGGKVRGDIHLRVVESKDREDFIKANSFPMPWKPVSDLMLHNGAFRDRCDYYPGLQSGNRSYFDSFNERPYFDDLDLSELKMELDTHAKMLRYEMSEKFKTKKDDFLKRLAAVEKTTKSLKNKFSKNNSSEKLEAHDAICDICNKDIVGHRFKCLVCADYDLCQCCERQGKHAEHAMMRMVSKNTLIPEKIKIAAQMSRDNKQPTASKSKSKIGNVFFDPIAMENKFQFLTKECQKLEKFMRHDNGFPAEKPANQEDAKAADQSNNVTNHPQINMQFFPLNDREEVTKKIIKNMRLADKPAKIAKPKNFKVGKNPKTTDTVPSEMIVRSGPAGYMARQDKTPPYRTPSLASSFETLEFTDDDFSSDEEVTNDYSWSSLYQKVSGNYQKAPTVDVISVEEEEKVHTACPPTPDVIIVENAELPPPSEVVIDDGIHTACPPTPEPEQPVKDDIDSVASALLEMGFQFTEIQRALTVVGCDLDKIWRIIHLLQNN</sequence>
<dbReference type="InterPro" id="IPR052260">
    <property type="entry name" value="Autophagy_Rcpt_SigReg"/>
</dbReference>
<dbReference type="EMBL" id="CADEPM010000009">
    <property type="protein sequence ID" value="CAB3409962.1"/>
    <property type="molecule type" value="Genomic_DNA"/>
</dbReference>
<protein>
    <recommendedName>
        <fullName evidence="5">ZZ-type domain-containing protein</fullName>
    </recommendedName>
</protein>
<keyword evidence="7" id="KW-1185">Reference proteome</keyword>
<dbReference type="GO" id="GO:0070530">
    <property type="term" value="F:K63-linked polyubiquitin modification-dependent protein binding"/>
    <property type="evidence" value="ECO:0007669"/>
    <property type="project" value="TreeGrafter"/>
</dbReference>
<dbReference type="Pfam" id="PF00569">
    <property type="entry name" value="ZZ"/>
    <property type="match status" value="1"/>
</dbReference>
<dbReference type="GO" id="GO:0007032">
    <property type="term" value="P:endosome organization"/>
    <property type="evidence" value="ECO:0007669"/>
    <property type="project" value="TreeGrafter"/>
</dbReference>
<proteinExistence type="predicted"/>
<feature type="domain" description="ZZ-type" evidence="5">
    <location>
        <begin position="218"/>
        <end position="268"/>
    </location>
</feature>
<dbReference type="PROSITE" id="PS01357">
    <property type="entry name" value="ZF_ZZ_1"/>
    <property type="match status" value="1"/>
</dbReference>
<dbReference type="InterPro" id="IPR043145">
    <property type="entry name" value="Znf_ZZ_sf"/>
</dbReference>
<accession>A0A8S1F812</accession>
<gene>
    <name evidence="6" type="ORF">CBOVIS_LOCUS11547</name>
</gene>
<reference evidence="6 7" key="1">
    <citation type="submission" date="2020-04" db="EMBL/GenBank/DDBJ databases">
        <authorList>
            <person name="Laetsch R D."/>
            <person name="Stevens L."/>
            <person name="Kumar S."/>
            <person name="Blaxter L. M."/>
        </authorList>
    </citation>
    <scope>NUCLEOTIDE SEQUENCE [LARGE SCALE GENOMIC DNA]</scope>
</reference>
<evidence type="ECO:0000313" key="7">
    <source>
        <dbReference type="Proteomes" id="UP000494206"/>
    </source>
</evidence>
<keyword evidence="3" id="KW-0862">Zinc</keyword>
<dbReference type="AlphaFoldDB" id="A0A8S1F812"/>
<dbReference type="PANTHER" id="PTHR15090:SF9">
    <property type="entry name" value="ZZ-TYPE DOMAIN-CONTAINING PROTEIN"/>
    <property type="match status" value="1"/>
</dbReference>
<dbReference type="OrthoDB" id="2122982at2759"/>
<dbReference type="SMART" id="SM00291">
    <property type="entry name" value="ZnF_ZZ"/>
    <property type="match status" value="1"/>
</dbReference>